<keyword evidence="5 10" id="KW-0274">FAD</keyword>
<gene>
    <name evidence="13" type="ORF">ACFODZ_04640</name>
</gene>
<evidence type="ECO:0000256" key="6">
    <source>
        <dbReference type="ARBA" id="ARBA00022857"/>
    </source>
</evidence>
<evidence type="ECO:0000256" key="1">
    <source>
        <dbReference type="ARBA" id="ARBA00022448"/>
    </source>
</evidence>
<comment type="pathway">
    <text evidence="10">Sulfur metabolism; hydrogen sulfide biosynthesis; hydrogen sulfide from sulfite (NADPH route): step 1/1.</text>
</comment>
<keyword evidence="2 10" id="KW-0028">Amino-acid biosynthesis</keyword>
<dbReference type="InterPro" id="IPR001094">
    <property type="entry name" value="Flavdoxin-like"/>
</dbReference>
<dbReference type="SUPFAM" id="SSF52218">
    <property type="entry name" value="Flavoproteins"/>
    <property type="match status" value="1"/>
</dbReference>
<comment type="function">
    <text evidence="10">Component of the sulfite reductase complex that catalyzes the 6-electron reduction of sulfite to sulfide. This is one of several activities required for the biosynthesis of L-cysteine from sulfate. The flavoprotein component catalyzes the electron flow from NADPH -&gt; FAD -&gt; FMN to the hemoprotein component.</text>
</comment>
<comment type="subunit">
    <text evidence="10">Alpha(8)-beta(8). The alpha component is a flavoprotein, the beta component is a hemoprotein.</text>
</comment>
<dbReference type="PROSITE" id="PS51384">
    <property type="entry name" value="FAD_FR"/>
    <property type="match status" value="1"/>
</dbReference>
<dbReference type="Gene3D" id="2.40.30.10">
    <property type="entry name" value="Translation factors"/>
    <property type="match status" value="1"/>
</dbReference>
<evidence type="ECO:0000259" key="11">
    <source>
        <dbReference type="PROSITE" id="PS50902"/>
    </source>
</evidence>
<dbReference type="InterPro" id="IPR039261">
    <property type="entry name" value="FNR_nucleotide-bd"/>
</dbReference>
<name>A0ABV7J5U2_9GAMM</name>
<keyword evidence="7 10" id="KW-0249">Electron transport</keyword>
<evidence type="ECO:0000256" key="8">
    <source>
        <dbReference type="ARBA" id="ARBA00023002"/>
    </source>
</evidence>
<dbReference type="RefSeq" id="WP_077410378.1">
    <property type="nucleotide sequence ID" value="NZ_JBHRTS010000002.1"/>
</dbReference>
<dbReference type="InterPro" id="IPR017927">
    <property type="entry name" value="FAD-bd_FR_type"/>
</dbReference>
<dbReference type="NCBIfam" id="TIGR01931">
    <property type="entry name" value="cysJ"/>
    <property type="match status" value="1"/>
</dbReference>
<dbReference type="EMBL" id="JBHRTS010000002">
    <property type="protein sequence ID" value="MFC3193531.1"/>
    <property type="molecule type" value="Genomic_DNA"/>
</dbReference>
<evidence type="ECO:0000256" key="10">
    <source>
        <dbReference type="PIRNR" id="PIRNR000207"/>
    </source>
</evidence>
<evidence type="ECO:0000256" key="3">
    <source>
        <dbReference type="ARBA" id="ARBA00022630"/>
    </source>
</evidence>
<dbReference type="Pfam" id="PF00175">
    <property type="entry name" value="NAD_binding_1"/>
    <property type="match status" value="1"/>
</dbReference>
<evidence type="ECO:0000256" key="5">
    <source>
        <dbReference type="ARBA" id="ARBA00022827"/>
    </source>
</evidence>
<dbReference type="PIRSF" id="PIRSF000207">
    <property type="entry name" value="SiR-FP_CysJ"/>
    <property type="match status" value="1"/>
</dbReference>
<dbReference type="PROSITE" id="PS50902">
    <property type="entry name" value="FLAVODOXIN_LIKE"/>
    <property type="match status" value="1"/>
</dbReference>
<dbReference type="SUPFAM" id="SSF63380">
    <property type="entry name" value="Riboflavin synthase domain-like"/>
    <property type="match status" value="1"/>
</dbReference>
<keyword evidence="14" id="KW-1185">Reference proteome</keyword>
<dbReference type="Proteomes" id="UP001595533">
    <property type="component" value="Unassembled WGS sequence"/>
</dbReference>
<dbReference type="PRINTS" id="PR00369">
    <property type="entry name" value="FLAVODOXIN"/>
</dbReference>
<feature type="domain" description="Flavodoxin-like" evidence="11">
    <location>
        <begin position="68"/>
        <end position="206"/>
    </location>
</feature>
<feature type="domain" description="FAD-binding FR-type" evidence="12">
    <location>
        <begin position="240"/>
        <end position="454"/>
    </location>
</feature>
<keyword evidence="6 10" id="KW-0521">NADP</keyword>
<sequence>MSTNALTQLPQPDGSPIDPTIWLQLKQHINNLTTEQRWWLSGYLAALNHLPLEQQPAVLNNPAPAAVLTILYGSQTGNGKTIAEQLLRQASAMGISAQLHSMADYSLKKLAKDQWLSLVISTHGEGEAPDDAELFYEQLFSKRAPQLKGLHFNVLALGDSSYEWFCQTGKEIDKRLSELGGDRFAERLDCDVDYETSAADWISSTLETVKPELAEANNIAPFPVAQPLDQSTVSQLASKEDPQTAELVTIQKITGRGSVKDTYHLELAINPERIQYQPGDSLGIWADNDPNQVAQLLALLNLTGEEVLTFKDTKENIRTLLLKHIEITQVSKPLIQWLAQAGGDELIQQAASDHQSFIQYVADRQLLDVLSAQQSLLPDDPGLLLQQLKGITPRLYSIASSQTVHEDEVHLTINLASPSQSGFHGLASGLLCNRLTEGDELQVYVEPNRHFKLPANEAQNIIMIGPGTGIAPFRSFIQQRHELQHTGKNWLFFGNPNFATDFLYQTEWLKWHDQDVLNHLNLAFSRDQEDKHYVQHEIQREGERLWQWLDQGAAIYVCGDANRMAKDVEQALLAIFIEHGQLDSTEAKNHLTHLKREQRYQKDVY</sequence>
<dbReference type="InterPro" id="IPR017938">
    <property type="entry name" value="Riboflavin_synthase-like_b-brl"/>
</dbReference>
<dbReference type="Pfam" id="PF00258">
    <property type="entry name" value="Flavodoxin_1"/>
    <property type="match status" value="1"/>
</dbReference>
<evidence type="ECO:0000313" key="13">
    <source>
        <dbReference type="EMBL" id="MFC3193531.1"/>
    </source>
</evidence>
<evidence type="ECO:0000313" key="14">
    <source>
        <dbReference type="Proteomes" id="UP001595533"/>
    </source>
</evidence>
<proteinExistence type="predicted"/>
<dbReference type="Pfam" id="PF00667">
    <property type="entry name" value="FAD_binding_1"/>
    <property type="match status" value="1"/>
</dbReference>
<dbReference type="PANTHER" id="PTHR19384">
    <property type="entry name" value="NITRIC OXIDE SYNTHASE-RELATED"/>
    <property type="match status" value="1"/>
</dbReference>
<dbReference type="PANTHER" id="PTHR19384:SF128">
    <property type="entry name" value="NADPH OXIDOREDUCTASE A"/>
    <property type="match status" value="1"/>
</dbReference>
<dbReference type="PRINTS" id="PR00371">
    <property type="entry name" value="FPNCR"/>
</dbReference>
<dbReference type="InterPro" id="IPR003097">
    <property type="entry name" value="CysJ-like_FAD-binding"/>
</dbReference>
<keyword evidence="1 10" id="KW-0813">Transport</keyword>
<evidence type="ECO:0000256" key="4">
    <source>
        <dbReference type="ARBA" id="ARBA00022643"/>
    </source>
</evidence>
<evidence type="ECO:0000259" key="12">
    <source>
        <dbReference type="PROSITE" id="PS51384"/>
    </source>
</evidence>
<keyword evidence="4 10" id="KW-0288">FMN</keyword>
<accession>A0ABV7J5U2</accession>
<dbReference type="InterPro" id="IPR008254">
    <property type="entry name" value="Flavodoxin/NO_synth"/>
</dbReference>
<comment type="caution">
    <text evidence="13">The sequence shown here is derived from an EMBL/GenBank/DDBJ whole genome shotgun (WGS) entry which is preliminary data.</text>
</comment>
<dbReference type="InterPro" id="IPR001433">
    <property type="entry name" value="OxRdtase_FAD/NAD-bd"/>
</dbReference>
<keyword evidence="9 10" id="KW-0198">Cysteine biosynthesis</keyword>
<comment type="cofactor">
    <cofactor evidence="10">
        <name>FAD</name>
        <dbReference type="ChEBI" id="CHEBI:57692"/>
    </cofactor>
    <text evidence="10">Binds 1 FAD per subunit.</text>
</comment>
<keyword evidence="8 10" id="KW-0560">Oxidoreductase</keyword>
<evidence type="ECO:0000256" key="7">
    <source>
        <dbReference type="ARBA" id="ARBA00022982"/>
    </source>
</evidence>
<dbReference type="EC" id="1.8.1.2" evidence="10"/>
<evidence type="ECO:0000256" key="2">
    <source>
        <dbReference type="ARBA" id="ARBA00022605"/>
    </source>
</evidence>
<dbReference type="InterPro" id="IPR029039">
    <property type="entry name" value="Flavoprotein-like_sf"/>
</dbReference>
<dbReference type="Gene3D" id="1.20.990.10">
    <property type="entry name" value="NADPH-cytochrome p450 Reductase, Chain A, domain 3"/>
    <property type="match status" value="1"/>
</dbReference>
<dbReference type="InterPro" id="IPR023173">
    <property type="entry name" value="NADPH_Cyt_P450_Rdtase_alpha"/>
</dbReference>
<keyword evidence="3 10" id="KW-0285">Flavoprotein</keyword>
<dbReference type="InterPro" id="IPR010199">
    <property type="entry name" value="CysJ"/>
</dbReference>
<evidence type="ECO:0000256" key="9">
    <source>
        <dbReference type="ARBA" id="ARBA00023192"/>
    </source>
</evidence>
<dbReference type="InterPro" id="IPR001709">
    <property type="entry name" value="Flavoprot_Pyr_Nucl_cyt_Rdtase"/>
</dbReference>
<dbReference type="Gene3D" id="3.40.50.80">
    <property type="entry name" value="Nucleotide-binding domain of ferredoxin-NADP reductase (FNR) module"/>
    <property type="match status" value="1"/>
</dbReference>
<comment type="catalytic activity">
    <reaction evidence="10">
        <text>hydrogen sulfide + 3 NADP(+) + 3 H2O = sulfite + 3 NADPH + 4 H(+)</text>
        <dbReference type="Rhea" id="RHEA:13801"/>
        <dbReference type="ChEBI" id="CHEBI:15377"/>
        <dbReference type="ChEBI" id="CHEBI:15378"/>
        <dbReference type="ChEBI" id="CHEBI:17359"/>
        <dbReference type="ChEBI" id="CHEBI:29919"/>
        <dbReference type="ChEBI" id="CHEBI:57783"/>
        <dbReference type="ChEBI" id="CHEBI:58349"/>
        <dbReference type="EC" id="1.8.1.2"/>
    </reaction>
</comment>
<comment type="cofactor">
    <cofactor evidence="10">
        <name>FMN</name>
        <dbReference type="ChEBI" id="CHEBI:58210"/>
    </cofactor>
    <text evidence="10">Binds 1 FMN per subunit.</text>
</comment>
<dbReference type="Gene3D" id="3.40.50.360">
    <property type="match status" value="1"/>
</dbReference>
<protein>
    <recommendedName>
        <fullName evidence="10">Sulfite reductase [NADPH] flavoprotein alpha-component</fullName>
        <shortName evidence="10">SiR-FP</shortName>
        <ecNumber evidence="10">1.8.1.2</ecNumber>
    </recommendedName>
</protein>
<dbReference type="SUPFAM" id="SSF52343">
    <property type="entry name" value="Ferredoxin reductase-like, C-terminal NADP-linked domain"/>
    <property type="match status" value="1"/>
</dbReference>
<reference evidence="14" key="1">
    <citation type="journal article" date="2019" name="Int. J. Syst. Evol. Microbiol.">
        <title>The Global Catalogue of Microorganisms (GCM) 10K type strain sequencing project: providing services to taxonomists for standard genome sequencing and annotation.</title>
        <authorList>
            <consortium name="The Broad Institute Genomics Platform"/>
            <consortium name="The Broad Institute Genome Sequencing Center for Infectious Disease"/>
            <person name="Wu L."/>
            <person name="Ma J."/>
        </authorList>
    </citation>
    <scope>NUCLEOTIDE SEQUENCE [LARGE SCALE GENOMIC DNA]</scope>
    <source>
        <strain evidence="14">KCTC 42953</strain>
    </source>
</reference>
<organism evidence="13 14">
    <name type="scientific">Marinicella sediminis</name>
    <dbReference type="NCBI Taxonomy" id="1792834"/>
    <lineage>
        <taxon>Bacteria</taxon>
        <taxon>Pseudomonadati</taxon>
        <taxon>Pseudomonadota</taxon>
        <taxon>Gammaproteobacteria</taxon>
        <taxon>Lysobacterales</taxon>
        <taxon>Marinicellaceae</taxon>
        <taxon>Marinicella</taxon>
    </lineage>
</organism>
<dbReference type="GO" id="GO:0004783">
    <property type="term" value="F:sulfite reductase (NADPH) activity"/>
    <property type="evidence" value="ECO:0007669"/>
    <property type="project" value="UniProtKB-EC"/>
</dbReference>